<reference evidence="1" key="2">
    <citation type="submission" date="2022-01" db="EMBL/GenBank/DDBJ databases">
        <authorList>
            <person name="Yamashiro T."/>
            <person name="Shiraishi A."/>
            <person name="Satake H."/>
            <person name="Nakayama K."/>
        </authorList>
    </citation>
    <scope>NUCLEOTIDE SEQUENCE</scope>
</reference>
<proteinExistence type="predicted"/>
<protein>
    <submittedName>
        <fullName evidence="1">Enzymatic polyprotein</fullName>
    </submittedName>
</protein>
<name>A0ABQ4ZUS5_9ASTR</name>
<dbReference type="Proteomes" id="UP001151760">
    <property type="component" value="Unassembled WGS sequence"/>
</dbReference>
<reference evidence="1" key="1">
    <citation type="journal article" date="2022" name="Int. J. Mol. Sci.">
        <title>Draft Genome of Tanacetum Coccineum: Genomic Comparison of Closely Related Tanacetum-Family Plants.</title>
        <authorList>
            <person name="Yamashiro T."/>
            <person name="Shiraishi A."/>
            <person name="Nakayama K."/>
            <person name="Satake H."/>
        </authorList>
    </citation>
    <scope>NUCLEOTIDE SEQUENCE</scope>
</reference>
<comment type="caution">
    <text evidence="1">The sequence shown here is derived from an EMBL/GenBank/DDBJ whole genome shotgun (WGS) entry which is preliminary data.</text>
</comment>
<evidence type="ECO:0000313" key="1">
    <source>
        <dbReference type="EMBL" id="GJS92887.1"/>
    </source>
</evidence>
<dbReference type="EMBL" id="BQNB010011614">
    <property type="protein sequence ID" value="GJS92887.1"/>
    <property type="molecule type" value="Genomic_DNA"/>
</dbReference>
<accession>A0ABQ4ZUS5</accession>
<dbReference type="SUPFAM" id="SSF48371">
    <property type="entry name" value="ARM repeat"/>
    <property type="match status" value="1"/>
</dbReference>
<sequence>MEVNEDVMRHGFEIFKPPGLRRDASYDQYHQFYSYMMDYDRGGSVFYTLCDEDVDPEETVLLRGVSLSKSSHNCLVRSFYEVAEYNSWVLSGRFQKAEDLHGQDREFVEYRGVRLRKYQLDEIERQYRGNLAIRFKKFVLGPVRLDRRYTNGSSLYVRIYPEDYVTKMSQLVAELQSQSCFNAKTEVKYSTDRVYALDLLKQFLESYWNVISDRAKDALRKCIVDIFTGEEEVARLQVYEAAYALMERISLIDNSEMWIPLEDMLRNVARPSVQIIGFLLLNHRPLSEENGQLLQGIIREVLEVGLIEGPPKLRTAIIEAAVKYFGYMEDALAPRLLQAVYRNFAQEDTEAVLSVGFIEDLVNGEAASSRNVFSSNPFLDATVNSILPLARSKQDRHKVMRRRAYNIVKVIAIISLDANDTYFFSEVMERYRDMMNYYNVDWTWDMSLTLSPTAGPESDYAMGKRYACGLIQHINHERPSSFGVIEEVLLNKVEDWITRSSYRDQFVAVEVCAMLNPRLTQVQCPESCNVCPIARRLSVVTKALNQKNSRVQWAGAMYLKDLMGLIGSDFHNLKDSFRTLLSNLNTNSVTALVKESAYSALEALDALE</sequence>
<gene>
    <name evidence="1" type="ORF">Tco_0799855</name>
</gene>
<keyword evidence="2" id="KW-1185">Reference proteome</keyword>
<organism evidence="1 2">
    <name type="scientific">Tanacetum coccineum</name>
    <dbReference type="NCBI Taxonomy" id="301880"/>
    <lineage>
        <taxon>Eukaryota</taxon>
        <taxon>Viridiplantae</taxon>
        <taxon>Streptophyta</taxon>
        <taxon>Embryophyta</taxon>
        <taxon>Tracheophyta</taxon>
        <taxon>Spermatophyta</taxon>
        <taxon>Magnoliopsida</taxon>
        <taxon>eudicotyledons</taxon>
        <taxon>Gunneridae</taxon>
        <taxon>Pentapetalae</taxon>
        <taxon>asterids</taxon>
        <taxon>campanulids</taxon>
        <taxon>Asterales</taxon>
        <taxon>Asteraceae</taxon>
        <taxon>Asteroideae</taxon>
        <taxon>Anthemideae</taxon>
        <taxon>Anthemidinae</taxon>
        <taxon>Tanacetum</taxon>
    </lineage>
</organism>
<dbReference type="InterPro" id="IPR016024">
    <property type="entry name" value="ARM-type_fold"/>
</dbReference>
<evidence type="ECO:0000313" key="2">
    <source>
        <dbReference type="Proteomes" id="UP001151760"/>
    </source>
</evidence>